<accession>A0ABT6BVK8</accession>
<sequence>MPPPGGTLEHLVATTFTLDLESALLPSLALAGSANVEAADRVETVAAIRASVNRIDIFHQAGQVAVPRDRSPLFSLLEKSVHGIAHPRGLFHPKLWLGLYNTESGEQFVRLVVMSRNLTKDRSWDVALTLDGWITTTPSASNRPLVELLRYLPAAAVSSPDQPRVERVNTLAETIRYAEWELPPGVSDLNFHVYGLVGKPQPKPDFSGYRHLLVSPFLQDGGLEHLSSEARGPLTVVSRQESLNSLTEEWAEWVSDAYVLSPTAGIPADTEQNPTSSTLFTGLHAKLYAVERARMVHLFIGSANATSAAFNVNVEILVELTGQVKTYGAGALLDSNGGFGSILETAEIVPDTSTEDDPQLALDSVVRSLAAVPLTAQMTLTDEDTASLRVTSVDAFSYPDSEVAVKVSLLTDPSTASELPMGSKVDVEFVELCLNDVTAFMVLSAEDSSGRIRATVVKADLLGDVPRRLNEIVTNEITNPDQFRRLLALLLAFGTPVGEKPSPKNGSGSAGGWNHVDQGMFEQMLRASVAEPEVLGHLSGVVASIIDRGDPHQVLPEGFEHLWRAIVEATDLEDVVSGE</sequence>
<dbReference type="RefSeq" id="WP_277243810.1">
    <property type="nucleotide sequence ID" value="NZ_JAKJLQ010000009.1"/>
</dbReference>
<gene>
    <name evidence="1" type="ORF">L2299_13040</name>
</gene>
<protein>
    <recommendedName>
        <fullName evidence="3">PLD phosphodiesterase domain-containing protein</fullName>
    </recommendedName>
</protein>
<evidence type="ECO:0008006" key="3">
    <source>
        <dbReference type="Google" id="ProtNLM"/>
    </source>
</evidence>
<dbReference type="InterPro" id="IPR059166">
    <property type="entry name" value="PLD-like_cat"/>
</dbReference>
<proteinExistence type="predicted"/>
<keyword evidence="2" id="KW-1185">Reference proteome</keyword>
<dbReference type="Proteomes" id="UP001152308">
    <property type="component" value="Unassembled WGS sequence"/>
</dbReference>
<reference evidence="1" key="1">
    <citation type="journal article" date="2022" name="Data Brief">
        <title>Draft genome sequence data of Gordonia hongkongensis strain EUFUS-Z928 isolated from the octocoral Eunicea fusca.</title>
        <authorList>
            <person name="Sanchez-Suarez J."/>
            <person name="Diaz L."/>
            <person name="Melo-Bolivar J."/>
            <person name="Villamil L."/>
        </authorList>
    </citation>
    <scope>NUCLEOTIDE SEQUENCE</scope>
    <source>
        <strain evidence="1">EUFUS-Z928</strain>
    </source>
</reference>
<evidence type="ECO:0000313" key="1">
    <source>
        <dbReference type="EMBL" id="MDF6101983.1"/>
    </source>
</evidence>
<dbReference type="EMBL" id="JAKJLQ010000009">
    <property type="protein sequence ID" value="MDF6101983.1"/>
    <property type="molecule type" value="Genomic_DNA"/>
</dbReference>
<evidence type="ECO:0000313" key="2">
    <source>
        <dbReference type="Proteomes" id="UP001152308"/>
    </source>
</evidence>
<reference evidence="1" key="2">
    <citation type="submission" date="2022-01" db="EMBL/GenBank/DDBJ databases">
        <authorList>
            <person name="Sanchez-Suarez J."/>
            <person name="Villamil L."/>
            <person name="Diaz L.E."/>
        </authorList>
    </citation>
    <scope>NUCLEOTIDE SEQUENCE</scope>
    <source>
        <strain evidence="1">EUFUS-Z928</strain>
    </source>
</reference>
<organism evidence="1 2">
    <name type="scientific">Gordonia hongkongensis</name>
    <dbReference type="NCBI Taxonomy" id="1701090"/>
    <lineage>
        <taxon>Bacteria</taxon>
        <taxon>Bacillati</taxon>
        <taxon>Actinomycetota</taxon>
        <taxon>Actinomycetes</taxon>
        <taxon>Mycobacteriales</taxon>
        <taxon>Gordoniaceae</taxon>
        <taxon>Gordonia</taxon>
    </lineage>
</organism>
<dbReference type="Gene3D" id="3.30.870.10">
    <property type="entry name" value="Endonuclease Chain A"/>
    <property type="match status" value="1"/>
</dbReference>
<comment type="caution">
    <text evidence="1">The sequence shown here is derived from an EMBL/GenBank/DDBJ whole genome shotgun (WGS) entry which is preliminary data.</text>
</comment>
<dbReference type="CDD" id="cd09176">
    <property type="entry name" value="PLDc_unchar6"/>
    <property type="match status" value="1"/>
</dbReference>
<name>A0ABT6BVK8_9ACTN</name>